<dbReference type="Proteomes" id="UP000290767">
    <property type="component" value="Unassembled WGS sequence"/>
</dbReference>
<reference evidence="1 2" key="1">
    <citation type="submission" date="2017-03" db="EMBL/GenBank/DDBJ databases">
        <authorList>
            <person name="Safronova V.I."/>
            <person name="Sazanova A.L."/>
            <person name="Chirak E.R."/>
        </authorList>
    </citation>
    <scope>NUCLEOTIDE SEQUENCE [LARGE SCALE GENOMIC DNA]</scope>
    <source>
        <strain evidence="1 2">Tri-43</strain>
    </source>
</reference>
<gene>
    <name evidence="1" type="ORF">B5P46_19315</name>
</gene>
<dbReference type="RefSeq" id="WP_129420146.1">
    <property type="nucleotide sequence ID" value="NZ_MZMU01000012.1"/>
</dbReference>
<sequence>MIHHMSFGVRDPGRVARVLAELMEATALRAPTPPFPHDAWLVVSGDTKGSFLEILPATAVFDPDAPLGIRQRPATFEPVTAHVLVSAAVDAAAIEAVAAREGWRAEQVETGLFRIVKLWVEDNVLVEFLAKGEADRYIEAFGPVGLPSLDGKLRDLEAKLGDALAQKLPPGVLEKTLGHPRA</sequence>
<name>A0A4Q1TYA7_RHILE</name>
<dbReference type="EMBL" id="MZMU01000012">
    <property type="protein sequence ID" value="RXT24064.1"/>
    <property type="molecule type" value="Genomic_DNA"/>
</dbReference>
<dbReference type="AlphaFoldDB" id="A0A4Q1TYA7"/>
<protein>
    <recommendedName>
        <fullName evidence="3">VOC family protein</fullName>
    </recommendedName>
</protein>
<comment type="caution">
    <text evidence="1">The sequence shown here is derived from an EMBL/GenBank/DDBJ whole genome shotgun (WGS) entry which is preliminary data.</text>
</comment>
<organism evidence="1 2">
    <name type="scientific">Rhizobium leguminosarum</name>
    <dbReference type="NCBI Taxonomy" id="384"/>
    <lineage>
        <taxon>Bacteria</taxon>
        <taxon>Pseudomonadati</taxon>
        <taxon>Pseudomonadota</taxon>
        <taxon>Alphaproteobacteria</taxon>
        <taxon>Hyphomicrobiales</taxon>
        <taxon>Rhizobiaceae</taxon>
        <taxon>Rhizobium/Agrobacterium group</taxon>
        <taxon>Rhizobium</taxon>
    </lineage>
</organism>
<evidence type="ECO:0008006" key="3">
    <source>
        <dbReference type="Google" id="ProtNLM"/>
    </source>
</evidence>
<evidence type="ECO:0000313" key="2">
    <source>
        <dbReference type="Proteomes" id="UP000290767"/>
    </source>
</evidence>
<accession>A0A4Q1TYA7</accession>
<evidence type="ECO:0000313" key="1">
    <source>
        <dbReference type="EMBL" id="RXT24064.1"/>
    </source>
</evidence>
<proteinExistence type="predicted"/>